<organism evidence="1 2">
    <name type="scientific">Paramarasmius palmivorus</name>
    <dbReference type="NCBI Taxonomy" id="297713"/>
    <lineage>
        <taxon>Eukaryota</taxon>
        <taxon>Fungi</taxon>
        <taxon>Dikarya</taxon>
        <taxon>Basidiomycota</taxon>
        <taxon>Agaricomycotina</taxon>
        <taxon>Agaricomycetes</taxon>
        <taxon>Agaricomycetidae</taxon>
        <taxon>Agaricales</taxon>
        <taxon>Marasmiineae</taxon>
        <taxon>Marasmiaceae</taxon>
        <taxon>Paramarasmius</taxon>
    </lineage>
</organism>
<keyword evidence="2" id="KW-1185">Reference proteome</keyword>
<proteinExistence type="predicted"/>
<name>A0AAW0BB31_9AGAR</name>
<gene>
    <name evidence="1" type="ORF">VNI00_016639</name>
</gene>
<accession>A0AAW0BB31</accession>
<dbReference type="AlphaFoldDB" id="A0AAW0BB31"/>
<protein>
    <submittedName>
        <fullName evidence="1">Uncharacterized protein</fullName>
    </submittedName>
</protein>
<dbReference type="EMBL" id="JAYKXP010000134">
    <property type="protein sequence ID" value="KAK7023600.1"/>
    <property type="molecule type" value="Genomic_DNA"/>
</dbReference>
<reference evidence="1 2" key="1">
    <citation type="submission" date="2024-01" db="EMBL/GenBank/DDBJ databases">
        <title>A draft genome for a cacao thread blight-causing isolate of Paramarasmius palmivorus.</title>
        <authorList>
            <person name="Baruah I.K."/>
            <person name="Bukari Y."/>
            <person name="Amoako-Attah I."/>
            <person name="Meinhardt L.W."/>
            <person name="Bailey B.A."/>
            <person name="Cohen S.P."/>
        </authorList>
    </citation>
    <scope>NUCLEOTIDE SEQUENCE [LARGE SCALE GENOMIC DNA]</scope>
    <source>
        <strain evidence="1 2">GH-12</strain>
    </source>
</reference>
<comment type="caution">
    <text evidence="1">The sequence shown here is derived from an EMBL/GenBank/DDBJ whole genome shotgun (WGS) entry which is preliminary data.</text>
</comment>
<sequence length="201" mass="22205">MSNLPPTVEELETLFHVSVPLHQEFFNRLVEAYPRAGNGHLGSIRGAAGNARAFQLEMFLLRNFAEFPIHFQRVHPSVPLLTTRFRRNVATVIDTLGSVVQDDFTRARVCALSACPSGEHAPERDLSAVSTSRLWAVEVVRLQGAMTFEADVHADVMAALYDTYTFNWLTNGVAVHLGVQVVHGAQLIDRANSVYTDLGGF</sequence>
<evidence type="ECO:0000313" key="2">
    <source>
        <dbReference type="Proteomes" id="UP001383192"/>
    </source>
</evidence>
<evidence type="ECO:0000313" key="1">
    <source>
        <dbReference type="EMBL" id="KAK7023600.1"/>
    </source>
</evidence>
<dbReference type="Proteomes" id="UP001383192">
    <property type="component" value="Unassembled WGS sequence"/>
</dbReference>